<comment type="caution">
    <text evidence="1">The sequence shown here is derived from an EMBL/GenBank/DDBJ whole genome shotgun (WGS) entry which is preliminary data.</text>
</comment>
<gene>
    <name evidence="1" type="ORF">GCM10007972_16780</name>
</gene>
<sequence>MYVSILERETDRNPLDFISVSKAELEVFRLIPELCSALNDGYCRYMRMVGYIACSDDEEERQKASDKAAFWPTIERANCQRPSLDANLCAVFMNEYCGLPFDQAYAWHRRVEAQEWRQGLKPIRGVTVSDQYRALRGDKSNKLTTAALIKENGTTSMISADDVPF</sequence>
<reference evidence="2" key="1">
    <citation type="journal article" date="2019" name="Int. J. Syst. Evol. Microbiol.">
        <title>The Global Catalogue of Microorganisms (GCM) 10K type strain sequencing project: providing services to taxonomists for standard genome sequencing and annotation.</title>
        <authorList>
            <consortium name="The Broad Institute Genomics Platform"/>
            <consortium name="The Broad Institute Genome Sequencing Center for Infectious Disease"/>
            <person name="Wu L."/>
            <person name="Ma J."/>
        </authorList>
    </citation>
    <scope>NUCLEOTIDE SEQUENCE [LARGE SCALE GENOMIC DNA]</scope>
    <source>
        <strain evidence="2">JCM 17843</strain>
    </source>
</reference>
<organism evidence="1 2">
    <name type="scientific">Iodidimonas muriae</name>
    <dbReference type="NCBI Taxonomy" id="261467"/>
    <lineage>
        <taxon>Bacteria</taxon>
        <taxon>Pseudomonadati</taxon>
        <taxon>Pseudomonadota</taxon>
        <taxon>Alphaproteobacteria</taxon>
        <taxon>Iodidimonadales</taxon>
        <taxon>Iodidimonadaceae</taxon>
        <taxon>Iodidimonas</taxon>
    </lineage>
</organism>
<protein>
    <submittedName>
        <fullName evidence="1">Uncharacterized protein</fullName>
    </submittedName>
</protein>
<evidence type="ECO:0000313" key="2">
    <source>
        <dbReference type="Proteomes" id="UP000602381"/>
    </source>
</evidence>
<name>A0ABQ2LDN8_9PROT</name>
<evidence type="ECO:0000313" key="1">
    <source>
        <dbReference type="EMBL" id="GGO12159.1"/>
    </source>
</evidence>
<dbReference type="Proteomes" id="UP000602381">
    <property type="component" value="Unassembled WGS sequence"/>
</dbReference>
<dbReference type="EMBL" id="BMOV01000005">
    <property type="protein sequence ID" value="GGO12159.1"/>
    <property type="molecule type" value="Genomic_DNA"/>
</dbReference>
<keyword evidence="2" id="KW-1185">Reference proteome</keyword>
<dbReference type="RefSeq" id="WP_188873772.1">
    <property type="nucleotide sequence ID" value="NZ_BMOV01000005.1"/>
</dbReference>
<proteinExistence type="predicted"/>
<accession>A0ABQ2LDN8</accession>